<dbReference type="AlphaFoldDB" id="A0A6J5TIQ1"/>
<evidence type="ECO:0000256" key="1">
    <source>
        <dbReference type="SAM" id="MobiDB-lite"/>
    </source>
</evidence>
<evidence type="ECO:0000313" key="3">
    <source>
        <dbReference type="Proteomes" id="UP000507222"/>
    </source>
</evidence>
<accession>A0A6J5TIQ1</accession>
<proteinExistence type="predicted"/>
<reference evidence="2 3" key="1">
    <citation type="submission" date="2020-05" db="EMBL/GenBank/DDBJ databases">
        <authorList>
            <person name="Campoy J."/>
            <person name="Schneeberger K."/>
            <person name="Spophaly S."/>
        </authorList>
    </citation>
    <scope>NUCLEOTIDE SEQUENCE [LARGE SCALE GENOMIC DNA]</scope>
    <source>
        <strain evidence="2">PruArmRojPasFocal</strain>
    </source>
</reference>
<name>A0A6J5TIQ1_PRUAR</name>
<dbReference type="EMBL" id="CAEKDK010000001">
    <property type="protein sequence ID" value="CAB4262578.1"/>
    <property type="molecule type" value="Genomic_DNA"/>
</dbReference>
<gene>
    <name evidence="2" type="ORF">CURHAP_LOCUS1871</name>
</gene>
<evidence type="ECO:0000313" key="2">
    <source>
        <dbReference type="EMBL" id="CAB4262578.1"/>
    </source>
</evidence>
<feature type="region of interest" description="Disordered" evidence="1">
    <location>
        <begin position="1"/>
        <end position="57"/>
    </location>
</feature>
<dbReference type="Proteomes" id="UP000507222">
    <property type="component" value="Unassembled WGS sequence"/>
</dbReference>
<protein>
    <submittedName>
        <fullName evidence="2">Uncharacterized protein</fullName>
    </submittedName>
</protein>
<feature type="compositionally biased region" description="Gly residues" evidence="1">
    <location>
        <begin position="42"/>
        <end position="55"/>
    </location>
</feature>
<sequence>MEGYGSNSRYDPLNDINKKNDATDVGISSSRSSHDVDWSDAGRGGQGKVPKGGGHNIRRNTIIGKGFTTLEMALKMTATGTTILVKMKLGHAIEPQTLGCPTFTTRMVKAAVKERNPKVSWVTTFVSTKLVQILQRTWDCTTLATSNRTARLLVLKIIIVWGKIFSKVRIKQLKHAILNGRVSGPYIQKRAGASSKCVY</sequence>
<organism evidence="2 3">
    <name type="scientific">Prunus armeniaca</name>
    <name type="common">Apricot</name>
    <name type="synonym">Armeniaca vulgaris</name>
    <dbReference type="NCBI Taxonomy" id="36596"/>
    <lineage>
        <taxon>Eukaryota</taxon>
        <taxon>Viridiplantae</taxon>
        <taxon>Streptophyta</taxon>
        <taxon>Embryophyta</taxon>
        <taxon>Tracheophyta</taxon>
        <taxon>Spermatophyta</taxon>
        <taxon>Magnoliopsida</taxon>
        <taxon>eudicotyledons</taxon>
        <taxon>Gunneridae</taxon>
        <taxon>Pentapetalae</taxon>
        <taxon>rosids</taxon>
        <taxon>fabids</taxon>
        <taxon>Rosales</taxon>
        <taxon>Rosaceae</taxon>
        <taxon>Amygdaloideae</taxon>
        <taxon>Amygdaleae</taxon>
        <taxon>Prunus</taxon>
    </lineage>
</organism>